<organism evidence="1 2">
    <name type="scientific">Tessaracoccus antarcticus</name>
    <dbReference type="NCBI Taxonomy" id="2479848"/>
    <lineage>
        <taxon>Bacteria</taxon>
        <taxon>Bacillati</taxon>
        <taxon>Actinomycetota</taxon>
        <taxon>Actinomycetes</taxon>
        <taxon>Propionibacteriales</taxon>
        <taxon>Propionibacteriaceae</taxon>
        <taxon>Tessaracoccus</taxon>
    </lineage>
</organism>
<sequence>MAGLLLTCEKIMMPECEVELLLVAARQDVEAARQISYWAGRLLAAYEARRQLAGLPPTMVLDAMRRRP</sequence>
<reference evidence="1 2" key="1">
    <citation type="submission" date="2018-10" db="EMBL/GenBank/DDBJ databases">
        <title>Tessaracoccus antarcticuss sp. nov., isolated from sediment.</title>
        <authorList>
            <person name="Zhou L.Y."/>
            <person name="Du Z.J."/>
        </authorList>
    </citation>
    <scope>NUCLEOTIDE SEQUENCE [LARGE SCALE GENOMIC DNA]</scope>
    <source>
        <strain evidence="1 2">JDX10</strain>
    </source>
</reference>
<evidence type="ECO:0000313" key="1">
    <source>
        <dbReference type="EMBL" id="RMB57234.1"/>
    </source>
</evidence>
<dbReference type="EMBL" id="REFW01000007">
    <property type="protein sequence ID" value="RMB57234.1"/>
    <property type="molecule type" value="Genomic_DNA"/>
</dbReference>
<name>A0A3M0FX34_9ACTN</name>
<dbReference type="AlphaFoldDB" id="A0A3M0FX34"/>
<proteinExistence type="predicted"/>
<accession>A0A3M0FX34</accession>
<comment type="caution">
    <text evidence="1">The sequence shown here is derived from an EMBL/GenBank/DDBJ whole genome shotgun (WGS) entry which is preliminary data.</text>
</comment>
<gene>
    <name evidence="1" type="ORF">EAX62_15950</name>
</gene>
<dbReference type="Proteomes" id="UP000275256">
    <property type="component" value="Unassembled WGS sequence"/>
</dbReference>
<protein>
    <submittedName>
        <fullName evidence="1">Uncharacterized protein</fullName>
    </submittedName>
</protein>
<evidence type="ECO:0000313" key="2">
    <source>
        <dbReference type="Proteomes" id="UP000275256"/>
    </source>
</evidence>
<keyword evidence="2" id="KW-1185">Reference proteome</keyword>